<dbReference type="Gene3D" id="2.60.40.4150">
    <property type="entry name" value="Type VI secretion system, lipoprotein SciN"/>
    <property type="match status" value="1"/>
</dbReference>
<dbReference type="Proteomes" id="UP001241747">
    <property type="component" value="Unassembled WGS sequence"/>
</dbReference>
<evidence type="ECO:0000313" key="2">
    <source>
        <dbReference type="Proteomes" id="UP001241747"/>
    </source>
</evidence>
<evidence type="ECO:0000313" key="1">
    <source>
        <dbReference type="EMBL" id="MDQ0505587.1"/>
    </source>
</evidence>
<dbReference type="InterPro" id="IPR006311">
    <property type="entry name" value="TAT_signal"/>
</dbReference>
<protein>
    <submittedName>
        <fullName evidence="1">Type VI secretion system protein VasD</fullName>
    </submittedName>
</protein>
<dbReference type="PROSITE" id="PS51257">
    <property type="entry name" value="PROKAR_LIPOPROTEIN"/>
    <property type="match status" value="1"/>
</dbReference>
<dbReference type="PROSITE" id="PS51318">
    <property type="entry name" value="TAT"/>
    <property type="match status" value="1"/>
</dbReference>
<proteinExistence type="predicted"/>
<dbReference type="RefSeq" id="WP_237343960.1">
    <property type="nucleotide sequence ID" value="NZ_JABWGX010000002.1"/>
</dbReference>
<keyword evidence="2" id="KW-1185">Reference proteome</keyword>
<dbReference type="Pfam" id="PF12790">
    <property type="entry name" value="T6SS-SciN"/>
    <property type="match status" value="1"/>
</dbReference>
<dbReference type="EMBL" id="JAUSVY010000004">
    <property type="protein sequence ID" value="MDQ0505587.1"/>
    <property type="molecule type" value="Genomic_DNA"/>
</dbReference>
<comment type="caution">
    <text evidence="1">The sequence shown here is derived from an EMBL/GenBank/DDBJ whole genome shotgun (WGS) entry which is preliminary data.</text>
</comment>
<accession>A0ABU0LEK8</accession>
<sequence>MAPLSRREALRGLLASGAALSLGGCATPGPPPVVVTPTRITIRADENINPNQSGVPSPVVIKLYDLKATTNFMAASFFELLDNDVTRLGPEMISKQEVEIVPGTAREVEHDITGDAKYLGVIAGFRDISAAQWRTFVDLTPGKTNYLLVTVTSLAVNVELNGTRDKGWFGQ</sequence>
<dbReference type="PANTHER" id="PTHR37625:SF4">
    <property type="entry name" value="OUTER MEMBRANE LIPOPROTEIN"/>
    <property type="match status" value="1"/>
</dbReference>
<gene>
    <name evidence="1" type="ORF">QOZ94_002383</name>
</gene>
<dbReference type="InterPro" id="IPR038706">
    <property type="entry name" value="Type_VI_SciN-like_sf"/>
</dbReference>
<dbReference type="NCBIfam" id="TIGR03352">
    <property type="entry name" value="VI_chp_3"/>
    <property type="match status" value="1"/>
</dbReference>
<name>A0ABU0LEK8_XANAG</name>
<reference evidence="1 2" key="1">
    <citation type="submission" date="2023-07" db="EMBL/GenBank/DDBJ databases">
        <title>Genomic Encyclopedia of Type Strains, Phase IV (KMG-IV): sequencing the most valuable type-strain genomes for metagenomic binning, comparative biology and taxonomic classification.</title>
        <authorList>
            <person name="Goeker M."/>
        </authorList>
    </citation>
    <scope>NUCLEOTIDE SEQUENCE [LARGE SCALE GENOMIC DNA]</scope>
    <source>
        <strain evidence="1 2">DSM 3770</strain>
    </source>
</reference>
<dbReference type="PANTHER" id="PTHR37625">
    <property type="entry name" value="OUTER MEMBRANE LIPOPROTEIN-RELATED"/>
    <property type="match status" value="1"/>
</dbReference>
<organism evidence="1 2">
    <name type="scientific">Xanthobacter agilis</name>
    <dbReference type="NCBI Taxonomy" id="47492"/>
    <lineage>
        <taxon>Bacteria</taxon>
        <taxon>Pseudomonadati</taxon>
        <taxon>Pseudomonadota</taxon>
        <taxon>Alphaproteobacteria</taxon>
        <taxon>Hyphomicrobiales</taxon>
        <taxon>Xanthobacteraceae</taxon>
        <taxon>Xanthobacter</taxon>
    </lineage>
</organism>
<dbReference type="InterPro" id="IPR017734">
    <property type="entry name" value="T6SS_SciN"/>
</dbReference>